<evidence type="ECO:0000256" key="1">
    <source>
        <dbReference type="ARBA" id="ARBA00022450"/>
    </source>
</evidence>
<dbReference type="InterPro" id="IPR029058">
    <property type="entry name" value="AB_hydrolase_fold"/>
</dbReference>
<organism evidence="4 5">
    <name type="scientific">Actinokineospora fastidiosa</name>
    <dbReference type="NCBI Taxonomy" id="1816"/>
    <lineage>
        <taxon>Bacteria</taxon>
        <taxon>Bacillati</taxon>
        <taxon>Actinomycetota</taxon>
        <taxon>Actinomycetes</taxon>
        <taxon>Pseudonocardiales</taxon>
        <taxon>Pseudonocardiaceae</taxon>
        <taxon>Actinokineospora</taxon>
    </lineage>
</organism>
<gene>
    <name evidence="4" type="ORF">GCM10010171_22510</name>
</gene>
<dbReference type="InterPro" id="IPR009081">
    <property type="entry name" value="PP-bd_ACP"/>
</dbReference>
<keyword evidence="2" id="KW-0597">Phosphoprotein</keyword>
<keyword evidence="1" id="KW-0596">Phosphopantetheine</keyword>
<keyword evidence="5" id="KW-1185">Reference proteome</keyword>
<dbReference type="SMART" id="SM00823">
    <property type="entry name" value="PKS_PP"/>
    <property type="match status" value="1"/>
</dbReference>
<comment type="caution">
    <text evidence="4">The sequence shown here is derived from an EMBL/GenBank/DDBJ whole genome shotgun (WGS) entry which is preliminary data.</text>
</comment>
<proteinExistence type="predicted"/>
<dbReference type="Proteomes" id="UP000660680">
    <property type="component" value="Unassembled WGS sequence"/>
</dbReference>
<dbReference type="SUPFAM" id="SSF47336">
    <property type="entry name" value="ACP-like"/>
    <property type="match status" value="1"/>
</dbReference>
<evidence type="ECO:0000313" key="4">
    <source>
        <dbReference type="EMBL" id="GGS28860.1"/>
    </source>
</evidence>
<dbReference type="Pfam" id="PF00975">
    <property type="entry name" value="Thioesterase"/>
    <property type="match status" value="1"/>
</dbReference>
<protein>
    <recommendedName>
        <fullName evidence="3">Carrier domain-containing protein</fullName>
    </recommendedName>
</protein>
<dbReference type="PANTHER" id="PTHR45527">
    <property type="entry name" value="NONRIBOSOMAL PEPTIDE SYNTHETASE"/>
    <property type="match status" value="1"/>
</dbReference>
<reference evidence="4" key="1">
    <citation type="journal article" date="2014" name="Int. J. Syst. Evol. Microbiol.">
        <title>Complete genome sequence of Corynebacterium casei LMG S-19264T (=DSM 44701T), isolated from a smear-ripened cheese.</title>
        <authorList>
            <consortium name="US DOE Joint Genome Institute (JGI-PGF)"/>
            <person name="Walter F."/>
            <person name="Albersmeier A."/>
            <person name="Kalinowski J."/>
            <person name="Ruckert C."/>
        </authorList>
    </citation>
    <scope>NUCLEOTIDE SEQUENCE</scope>
    <source>
        <strain evidence="4">JCM 3276</strain>
    </source>
</reference>
<dbReference type="InterPro" id="IPR020806">
    <property type="entry name" value="PKS_PP-bd"/>
</dbReference>
<evidence type="ECO:0000313" key="5">
    <source>
        <dbReference type="Proteomes" id="UP000660680"/>
    </source>
</evidence>
<reference evidence="4" key="2">
    <citation type="submission" date="2020-09" db="EMBL/GenBank/DDBJ databases">
        <authorList>
            <person name="Sun Q."/>
            <person name="Ohkuma M."/>
        </authorList>
    </citation>
    <scope>NUCLEOTIDE SEQUENCE</scope>
    <source>
        <strain evidence="4">JCM 3276</strain>
    </source>
</reference>
<dbReference type="PROSITE" id="PS50075">
    <property type="entry name" value="CARRIER"/>
    <property type="match status" value="1"/>
</dbReference>
<accession>A0A918LC48</accession>
<feature type="domain" description="Carrier" evidence="3">
    <location>
        <begin position="6"/>
        <end position="79"/>
    </location>
</feature>
<dbReference type="GO" id="GO:0005829">
    <property type="term" value="C:cytosol"/>
    <property type="evidence" value="ECO:0007669"/>
    <property type="project" value="TreeGrafter"/>
</dbReference>
<sequence>MAPQLVDQDSVVRALCAVWSEVLGVDVEADDDFFELGGYSLLIVTVVAQAREHGITITATDVFERKTPAAIAAGLARPSPTMAGDPDFATVWATGRSPLDVEPDPTVIPLTDPGTGRPVFCFHWGAGNVRFLKETMDSVRGDRAVYGVESVGLWNRERPPLSMVEMATRYLREIRTIQPTGPYLLVGPCAGGRVAYEIARQLTETGETVELLALLNTMPPGATDLDPAWGPADYYDFRLASLRDQFQVTSLTAGGDQLIAALVATGKVDAEMDPADLHWRQAVWAAGIFAQEHYEPRRYNGAVTVFQLKENAHLPEADWRRVAEVDELHTVDAADTLPLLRDPAVVEELRARLAACAP</sequence>
<dbReference type="GO" id="GO:0043041">
    <property type="term" value="P:amino acid activation for nonribosomal peptide biosynthetic process"/>
    <property type="evidence" value="ECO:0007669"/>
    <property type="project" value="TreeGrafter"/>
</dbReference>
<dbReference type="Gene3D" id="3.40.50.1820">
    <property type="entry name" value="alpha/beta hydrolase"/>
    <property type="match status" value="1"/>
</dbReference>
<dbReference type="PANTHER" id="PTHR45527:SF1">
    <property type="entry name" value="FATTY ACID SYNTHASE"/>
    <property type="match status" value="1"/>
</dbReference>
<dbReference type="AlphaFoldDB" id="A0A918LC48"/>
<dbReference type="RefSeq" id="WP_189210366.1">
    <property type="nucleotide sequence ID" value="NZ_BMRB01000002.1"/>
</dbReference>
<evidence type="ECO:0000256" key="2">
    <source>
        <dbReference type="ARBA" id="ARBA00022553"/>
    </source>
</evidence>
<dbReference type="Gene3D" id="1.10.1200.10">
    <property type="entry name" value="ACP-like"/>
    <property type="match status" value="1"/>
</dbReference>
<dbReference type="EMBL" id="BMRB01000002">
    <property type="protein sequence ID" value="GGS28860.1"/>
    <property type="molecule type" value="Genomic_DNA"/>
</dbReference>
<dbReference type="InterPro" id="IPR036736">
    <property type="entry name" value="ACP-like_sf"/>
</dbReference>
<evidence type="ECO:0000259" key="3">
    <source>
        <dbReference type="PROSITE" id="PS50075"/>
    </source>
</evidence>
<dbReference type="InterPro" id="IPR001031">
    <property type="entry name" value="Thioesterase"/>
</dbReference>
<dbReference type="SUPFAM" id="SSF53474">
    <property type="entry name" value="alpha/beta-Hydrolases"/>
    <property type="match status" value="1"/>
</dbReference>
<name>A0A918LC48_9PSEU</name>
<dbReference type="Pfam" id="PF00550">
    <property type="entry name" value="PP-binding"/>
    <property type="match status" value="1"/>
</dbReference>
<dbReference type="GO" id="GO:0044550">
    <property type="term" value="P:secondary metabolite biosynthetic process"/>
    <property type="evidence" value="ECO:0007669"/>
    <property type="project" value="TreeGrafter"/>
</dbReference>
<dbReference type="GO" id="GO:0031177">
    <property type="term" value="F:phosphopantetheine binding"/>
    <property type="evidence" value="ECO:0007669"/>
    <property type="project" value="InterPro"/>
</dbReference>